<feature type="transmembrane region" description="Helical" evidence="1">
    <location>
        <begin position="96"/>
        <end position="118"/>
    </location>
</feature>
<organism evidence="2 3">
    <name type="scientific">Micromonospora sediminicola</name>
    <dbReference type="NCBI Taxonomy" id="946078"/>
    <lineage>
        <taxon>Bacteria</taxon>
        <taxon>Bacillati</taxon>
        <taxon>Actinomycetota</taxon>
        <taxon>Actinomycetes</taxon>
        <taxon>Micromonosporales</taxon>
        <taxon>Micromonosporaceae</taxon>
        <taxon>Micromonospora</taxon>
    </lineage>
</organism>
<keyword evidence="1" id="KW-0472">Membrane</keyword>
<keyword evidence="1" id="KW-1133">Transmembrane helix</keyword>
<keyword evidence="1" id="KW-0812">Transmembrane</keyword>
<dbReference type="EMBL" id="FLRH01000004">
    <property type="protein sequence ID" value="SBT68462.1"/>
    <property type="molecule type" value="Genomic_DNA"/>
</dbReference>
<keyword evidence="3" id="KW-1185">Reference proteome</keyword>
<feature type="transmembrane region" description="Helical" evidence="1">
    <location>
        <begin position="28"/>
        <end position="47"/>
    </location>
</feature>
<protein>
    <submittedName>
        <fullName evidence="2">Uncharacterized protein</fullName>
    </submittedName>
</protein>
<reference evidence="3" key="1">
    <citation type="submission" date="2016-06" db="EMBL/GenBank/DDBJ databases">
        <authorList>
            <person name="Varghese N."/>
            <person name="Submissions Spin"/>
        </authorList>
    </citation>
    <scope>NUCLEOTIDE SEQUENCE [LARGE SCALE GENOMIC DNA]</scope>
    <source>
        <strain evidence="3">DSM 45794</strain>
    </source>
</reference>
<evidence type="ECO:0000313" key="2">
    <source>
        <dbReference type="EMBL" id="SBT68462.1"/>
    </source>
</evidence>
<accession>A0A1A9BHW7</accession>
<evidence type="ECO:0000313" key="3">
    <source>
        <dbReference type="Proteomes" id="UP000199558"/>
    </source>
</evidence>
<gene>
    <name evidence="2" type="ORF">GA0070622_5566</name>
</gene>
<name>A0A1A9BHW7_9ACTN</name>
<dbReference type="Proteomes" id="UP000199558">
    <property type="component" value="Unassembled WGS sequence"/>
</dbReference>
<dbReference type="AlphaFoldDB" id="A0A1A9BHW7"/>
<proteinExistence type="predicted"/>
<evidence type="ECO:0000256" key="1">
    <source>
        <dbReference type="SAM" id="Phobius"/>
    </source>
</evidence>
<feature type="transmembrane region" description="Helical" evidence="1">
    <location>
        <begin position="54"/>
        <end position="76"/>
    </location>
</feature>
<sequence>MTVALLGSAVALVVVRDAVTPPYLTTPGLDVVLPPYLVLVGLAVVALHRSAAVVVAAGLGLAAVAALGVTAALPALPAPAAGGLTFYSPLEYQARVGGGIWADLFGYAAAALVLLGCVRAHRRAHGAARPGS</sequence>